<feature type="transmembrane region" description="Helical" evidence="6">
    <location>
        <begin position="227"/>
        <end position="250"/>
    </location>
</feature>
<accession>A0A391PDM7</accession>
<feature type="transmembrane region" description="Helical" evidence="6">
    <location>
        <begin position="620"/>
        <end position="644"/>
    </location>
</feature>
<dbReference type="InterPro" id="IPR003838">
    <property type="entry name" value="ABC3_permease_C"/>
</dbReference>
<evidence type="ECO:0000256" key="2">
    <source>
        <dbReference type="ARBA" id="ARBA00022475"/>
    </source>
</evidence>
<keyword evidence="2 6" id="KW-1003">Cell membrane</keyword>
<evidence type="ECO:0000256" key="3">
    <source>
        <dbReference type="ARBA" id="ARBA00022692"/>
    </source>
</evidence>
<keyword evidence="9" id="KW-1185">Reference proteome</keyword>
<dbReference type="GO" id="GO:0005886">
    <property type="term" value="C:plasma membrane"/>
    <property type="evidence" value="ECO:0007669"/>
    <property type="project" value="UniProtKB-SubCell"/>
</dbReference>
<protein>
    <submittedName>
        <fullName evidence="8">ABC transporter permease</fullName>
    </submittedName>
</protein>
<dbReference type="Pfam" id="PF02687">
    <property type="entry name" value="FtsX"/>
    <property type="match status" value="1"/>
</dbReference>
<dbReference type="InterPro" id="IPR052536">
    <property type="entry name" value="ABC-4_Integral_Memb_Prot"/>
</dbReference>
<reference evidence="9" key="1">
    <citation type="submission" date="2018-09" db="EMBL/GenBank/DDBJ databases">
        <title>Draft Genome Sequence of Mediterraneibacter sp. KCTC 15684.</title>
        <authorList>
            <person name="Kim J.S."/>
            <person name="Han K.I."/>
            <person name="Suh M.K."/>
            <person name="Lee K.C."/>
            <person name="Eom M.K."/>
            <person name="Lee J.H."/>
            <person name="Park S.H."/>
            <person name="Kang S.W."/>
            <person name="Park J.E."/>
            <person name="Oh B.S."/>
            <person name="Yu S.Y."/>
            <person name="Choi S.H."/>
            <person name="Lee D.H."/>
            <person name="Yoon H."/>
            <person name="Kim B."/>
            <person name="Yang S.J."/>
            <person name="Lee J.S."/>
        </authorList>
    </citation>
    <scope>NUCLEOTIDE SEQUENCE [LARGE SCALE GENOMIC DNA]</scope>
    <source>
        <strain evidence="9">KCTC 15684</strain>
    </source>
</reference>
<dbReference type="RefSeq" id="WP_119298454.1">
    <property type="nucleotide sequence ID" value="NZ_BHGK01000001.1"/>
</dbReference>
<evidence type="ECO:0000256" key="4">
    <source>
        <dbReference type="ARBA" id="ARBA00022989"/>
    </source>
</evidence>
<organism evidence="8 9">
    <name type="scientific">Mediterraneibacter butyricigenes</name>
    <dbReference type="NCBI Taxonomy" id="2316025"/>
    <lineage>
        <taxon>Bacteria</taxon>
        <taxon>Bacillati</taxon>
        <taxon>Bacillota</taxon>
        <taxon>Clostridia</taxon>
        <taxon>Lachnospirales</taxon>
        <taxon>Lachnospiraceae</taxon>
        <taxon>Mediterraneibacter</taxon>
    </lineage>
</organism>
<sequence length="655" mass="74167">MSSAIYKRLARTNLKNNQKTYRPYLLTSAMMVMLFYMIAALAGSEDLGNGQAGTCLELTVGIVAVFAVIFLFYTNSFLIKRRKKELGVYQVLGMEKRHLAKMMAEESLIVAGISIVSGLFLGIVLEKMMYLILLKILKGTANLKFSVSIRSVEETLLLFAAIFLLTFLYNLIQVKQANPMELLRGGNQGEKEPKTRWFLALVGVVALACGYAIALTTKEPMQALSKFFLAVLLVIIGTYALFTAGSIAALKMLKKNKTYYYKSNHFTTVSGMIYRMKQNAAGLANICILSTMVLIIISSTVSLYGGMEDILAIRFPQEVTVTDYQANKEKDEQMEQILKAACRKYRVKREDQLTYQGTSTFAILDGKKADYINVIEYSRGNFVSVNLISLEDYNRMEGTKETLEENQVLVYLTKGSYKEHTLEIGGKSFRVKRELDHMKLEPKNENSMTRELYLIVPTKEQIQEVTASAPNLREGAGNSLYTRICFSPKGEKTNVRKALEQVQSEIGALETVEIESRELSRDSFYNLYGSLFFIGIYLGVTFLIATVLIIYYKQISEGYDDRERFQIMQKVGMSKAEVRHTIKSQVLNVFFLPLVMAIIHVTVAFQVVTKLLALLNLTNVHLFMRCTIATILVFAVFYGIIYMWTAREYYQIVKD</sequence>
<dbReference type="InterPro" id="IPR027022">
    <property type="entry name" value="ABC_permease_BceB-typ"/>
</dbReference>
<feature type="domain" description="ABC3 transporter permease C-terminal" evidence="7">
    <location>
        <begin position="60"/>
        <end position="179"/>
    </location>
</feature>
<evidence type="ECO:0000313" key="8">
    <source>
        <dbReference type="EMBL" id="GCA67813.1"/>
    </source>
</evidence>
<feature type="transmembrane region" description="Helical" evidence="6">
    <location>
        <begin position="156"/>
        <end position="174"/>
    </location>
</feature>
<dbReference type="PIRSF" id="PIRSF018968">
    <property type="entry name" value="ABC_permease_BceB"/>
    <property type="match status" value="1"/>
</dbReference>
<keyword evidence="4 6" id="KW-1133">Transmembrane helix</keyword>
<feature type="transmembrane region" description="Helical" evidence="6">
    <location>
        <begin position="195"/>
        <end position="215"/>
    </location>
</feature>
<name>A0A391PDM7_9FIRM</name>
<feature type="transmembrane region" description="Helical" evidence="6">
    <location>
        <begin position="589"/>
        <end position="608"/>
    </location>
</feature>
<feature type="transmembrane region" description="Helical" evidence="6">
    <location>
        <begin position="107"/>
        <end position="125"/>
    </location>
</feature>
<dbReference type="GO" id="GO:0055085">
    <property type="term" value="P:transmembrane transport"/>
    <property type="evidence" value="ECO:0007669"/>
    <property type="project" value="UniProtKB-UniRule"/>
</dbReference>
<gene>
    <name evidence="8" type="ORF">KGMB01110_22490</name>
</gene>
<dbReference type="EMBL" id="BHGK01000001">
    <property type="protein sequence ID" value="GCA67813.1"/>
    <property type="molecule type" value="Genomic_DNA"/>
</dbReference>
<dbReference type="Proteomes" id="UP000265643">
    <property type="component" value="Unassembled WGS sequence"/>
</dbReference>
<comment type="subcellular location">
    <subcellularLocation>
        <location evidence="1 6">Cell membrane</location>
        <topology evidence="1 6">Multi-pass membrane protein</topology>
    </subcellularLocation>
</comment>
<keyword evidence="3 6" id="KW-0812">Transmembrane</keyword>
<evidence type="ECO:0000256" key="5">
    <source>
        <dbReference type="ARBA" id="ARBA00023136"/>
    </source>
</evidence>
<feature type="transmembrane region" description="Helical" evidence="6">
    <location>
        <begin position="21"/>
        <end position="44"/>
    </location>
</feature>
<feature type="transmembrane region" description="Helical" evidence="6">
    <location>
        <begin position="527"/>
        <end position="552"/>
    </location>
</feature>
<feature type="transmembrane region" description="Helical" evidence="6">
    <location>
        <begin position="282"/>
        <end position="307"/>
    </location>
</feature>
<evidence type="ECO:0000256" key="6">
    <source>
        <dbReference type="PIRNR" id="PIRNR018968"/>
    </source>
</evidence>
<evidence type="ECO:0000256" key="1">
    <source>
        <dbReference type="ARBA" id="ARBA00004651"/>
    </source>
</evidence>
<keyword evidence="6" id="KW-0813">Transport</keyword>
<proteinExistence type="inferred from homology"/>
<feature type="transmembrane region" description="Helical" evidence="6">
    <location>
        <begin position="56"/>
        <end position="74"/>
    </location>
</feature>
<keyword evidence="5 6" id="KW-0472">Membrane</keyword>
<comment type="similarity">
    <text evidence="6">Belongs to the ABC-4 integral membrane protein family.</text>
</comment>
<evidence type="ECO:0000259" key="7">
    <source>
        <dbReference type="Pfam" id="PF02687"/>
    </source>
</evidence>
<evidence type="ECO:0000313" key="9">
    <source>
        <dbReference type="Proteomes" id="UP000265643"/>
    </source>
</evidence>
<dbReference type="PANTHER" id="PTHR46795">
    <property type="entry name" value="ABC TRANSPORTER PERMEASE-RELATED-RELATED"/>
    <property type="match status" value="1"/>
</dbReference>
<dbReference type="AlphaFoldDB" id="A0A391PDM7"/>
<comment type="caution">
    <text evidence="8">The sequence shown here is derived from an EMBL/GenBank/DDBJ whole genome shotgun (WGS) entry which is preliminary data.</text>
</comment>
<dbReference type="PANTHER" id="PTHR46795:SF3">
    <property type="entry name" value="ABC TRANSPORTER PERMEASE"/>
    <property type="match status" value="1"/>
</dbReference>